<organism evidence="2 3">
    <name type="scientific">Polypterus senegalus</name>
    <name type="common">Senegal bichir</name>
    <dbReference type="NCBI Taxonomy" id="55291"/>
    <lineage>
        <taxon>Eukaryota</taxon>
        <taxon>Metazoa</taxon>
        <taxon>Chordata</taxon>
        <taxon>Craniata</taxon>
        <taxon>Vertebrata</taxon>
        <taxon>Euteleostomi</taxon>
        <taxon>Actinopterygii</taxon>
        <taxon>Polypteriformes</taxon>
        <taxon>Polypteridae</taxon>
        <taxon>Polypterus</taxon>
    </lineage>
</organism>
<comment type="caution">
    <text evidence="2">The sequence shown here is derived from an EMBL/GenBank/DDBJ whole genome shotgun (WGS) entry which is preliminary data.</text>
</comment>
<dbReference type="Proteomes" id="UP000886611">
    <property type="component" value="Unassembled WGS sequence"/>
</dbReference>
<reference evidence="2 3" key="1">
    <citation type="journal article" date="2021" name="Cell">
        <title>Tracing the genetic footprints of vertebrate landing in non-teleost ray-finned fishes.</title>
        <authorList>
            <person name="Bi X."/>
            <person name="Wang K."/>
            <person name="Yang L."/>
            <person name="Pan H."/>
            <person name="Jiang H."/>
            <person name="Wei Q."/>
            <person name="Fang M."/>
            <person name="Yu H."/>
            <person name="Zhu C."/>
            <person name="Cai Y."/>
            <person name="He Y."/>
            <person name="Gan X."/>
            <person name="Zeng H."/>
            <person name="Yu D."/>
            <person name="Zhu Y."/>
            <person name="Jiang H."/>
            <person name="Qiu Q."/>
            <person name="Yang H."/>
            <person name="Zhang Y.E."/>
            <person name="Wang W."/>
            <person name="Zhu M."/>
            <person name="He S."/>
            <person name="Zhang G."/>
        </authorList>
    </citation>
    <scope>NUCLEOTIDE SEQUENCE [LARGE SCALE GENOMIC DNA]</scope>
    <source>
        <strain evidence="2">Bchr_013</strain>
    </source>
</reference>
<proteinExistence type="predicted"/>
<dbReference type="InterPro" id="IPR003961">
    <property type="entry name" value="FN3_dom"/>
</dbReference>
<dbReference type="CDD" id="cd00063">
    <property type="entry name" value="FN3"/>
    <property type="match status" value="1"/>
</dbReference>
<protein>
    <submittedName>
        <fullName evidence="2">USH2A protein</fullName>
    </submittedName>
</protein>
<accession>A0A8X7XG81</accession>
<dbReference type="PANTHER" id="PTHR46957">
    <property type="entry name" value="CYTOKINE RECEPTOR"/>
    <property type="match status" value="1"/>
</dbReference>
<feature type="compositionally biased region" description="Polar residues" evidence="1">
    <location>
        <begin position="1"/>
        <end position="10"/>
    </location>
</feature>
<feature type="non-terminal residue" evidence="2">
    <location>
        <position position="1"/>
    </location>
</feature>
<dbReference type="AlphaFoldDB" id="A0A8X7XG81"/>
<evidence type="ECO:0000256" key="1">
    <source>
        <dbReference type="SAM" id="MobiDB-lite"/>
    </source>
</evidence>
<dbReference type="InterPro" id="IPR013783">
    <property type="entry name" value="Ig-like_fold"/>
</dbReference>
<sequence length="160" mass="17302">MRRQSITGHSFTARDGNGVSLGHGTPSGRLHRPGGSGTSIVTHYIIRSDGAEQFRGPERTFTDTVGIRPYQEYSYIVEACTVDGSTKVVAETVQGIPENVHPPRVTALSPESLKLTWKAPAKPDGIIRSYQISQMTRAVIPVDGDGRMKHIETDMAASGI</sequence>
<name>A0A8X7XG81_POLSE</name>
<dbReference type="PANTHER" id="PTHR46957:SF7">
    <property type="entry name" value="USHERIN"/>
    <property type="match status" value="1"/>
</dbReference>
<dbReference type="SUPFAM" id="SSF49265">
    <property type="entry name" value="Fibronectin type III"/>
    <property type="match status" value="1"/>
</dbReference>
<dbReference type="EMBL" id="JAATIS010000859">
    <property type="protein sequence ID" value="KAG2467332.1"/>
    <property type="molecule type" value="Genomic_DNA"/>
</dbReference>
<dbReference type="InterPro" id="IPR036116">
    <property type="entry name" value="FN3_sf"/>
</dbReference>
<keyword evidence="3" id="KW-1185">Reference proteome</keyword>
<dbReference type="InterPro" id="IPR050713">
    <property type="entry name" value="RTP_Phos/Ushers"/>
</dbReference>
<feature type="non-terminal residue" evidence="2">
    <location>
        <position position="160"/>
    </location>
</feature>
<gene>
    <name evidence="2" type="primary">Ush2a_3</name>
    <name evidence="2" type="ORF">GTO96_0010653</name>
</gene>
<dbReference type="Gene3D" id="2.60.40.10">
    <property type="entry name" value="Immunoglobulins"/>
    <property type="match status" value="1"/>
</dbReference>
<feature type="region of interest" description="Disordered" evidence="1">
    <location>
        <begin position="1"/>
        <end position="36"/>
    </location>
</feature>
<evidence type="ECO:0000313" key="2">
    <source>
        <dbReference type="EMBL" id="KAG2467332.1"/>
    </source>
</evidence>
<evidence type="ECO:0000313" key="3">
    <source>
        <dbReference type="Proteomes" id="UP000886611"/>
    </source>
</evidence>